<reference evidence="2 3" key="1">
    <citation type="submission" date="2015-07" db="EMBL/GenBank/DDBJ databases">
        <title>Isolation and Genomic Characterization of a Novel Halophilic Metal-Reducing Deltaproteobacterium from the Deep Subsurface.</title>
        <authorList>
            <person name="Badalamenti J.P."/>
            <person name="Summers Z.M."/>
            <person name="Gralnick J.A."/>
            <person name="Bond D.R."/>
        </authorList>
    </citation>
    <scope>NUCLEOTIDE SEQUENCE [LARGE SCALE GENOMIC DNA]</scope>
    <source>
        <strain evidence="2 3">WTL</strain>
    </source>
</reference>
<dbReference type="Pfam" id="PF01661">
    <property type="entry name" value="Macro"/>
    <property type="match status" value="1"/>
</dbReference>
<dbReference type="CDD" id="cd02908">
    <property type="entry name" value="Macro_OAADPr_deacetylase"/>
    <property type="match status" value="1"/>
</dbReference>
<dbReference type="AlphaFoldDB" id="A0A0M5ILN8"/>
<name>A0A0M5ILN8_9BACT</name>
<proteinExistence type="predicted"/>
<dbReference type="Proteomes" id="UP000057158">
    <property type="component" value="Chromosome"/>
</dbReference>
<dbReference type="PROSITE" id="PS51154">
    <property type="entry name" value="MACRO"/>
    <property type="match status" value="1"/>
</dbReference>
<dbReference type="SUPFAM" id="SSF52949">
    <property type="entry name" value="Macro domain-like"/>
    <property type="match status" value="1"/>
</dbReference>
<dbReference type="OrthoDB" id="6194521at2"/>
<evidence type="ECO:0000259" key="1">
    <source>
        <dbReference type="PROSITE" id="PS51154"/>
    </source>
</evidence>
<dbReference type="Gene3D" id="3.40.220.10">
    <property type="entry name" value="Leucine Aminopeptidase, subunit E, domain 1"/>
    <property type="match status" value="1"/>
</dbReference>
<dbReference type="STRING" id="1603606.DSOUD_3236"/>
<protein>
    <submittedName>
        <fullName evidence="2">O-acetyl-ADP-ribose deacetylase</fullName>
    </submittedName>
</protein>
<dbReference type="KEGG" id="des:DSOUD_3236"/>
<evidence type="ECO:0000313" key="3">
    <source>
        <dbReference type="Proteomes" id="UP000057158"/>
    </source>
</evidence>
<dbReference type="InterPro" id="IPR043472">
    <property type="entry name" value="Macro_dom-like"/>
</dbReference>
<dbReference type="PANTHER" id="PTHR11106:SF27">
    <property type="entry name" value="MACRO DOMAIN-CONTAINING PROTEIN"/>
    <property type="match status" value="1"/>
</dbReference>
<keyword evidence="3" id="KW-1185">Reference proteome</keyword>
<feature type="domain" description="Macro" evidence="1">
    <location>
        <begin position="1"/>
        <end position="172"/>
    </location>
</feature>
<dbReference type="SMART" id="SM00506">
    <property type="entry name" value="A1pp"/>
    <property type="match status" value="1"/>
</dbReference>
<dbReference type="PANTHER" id="PTHR11106">
    <property type="entry name" value="GANGLIOSIDE INDUCED DIFFERENTIATION ASSOCIATED PROTEIN 2-RELATED"/>
    <property type="match status" value="1"/>
</dbReference>
<organism evidence="2 3">
    <name type="scientific">Desulfuromonas soudanensis</name>
    <dbReference type="NCBI Taxonomy" id="1603606"/>
    <lineage>
        <taxon>Bacteria</taxon>
        <taxon>Pseudomonadati</taxon>
        <taxon>Thermodesulfobacteriota</taxon>
        <taxon>Desulfuromonadia</taxon>
        <taxon>Desulfuromonadales</taxon>
        <taxon>Desulfuromonadaceae</taxon>
        <taxon>Desulfuromonas</taxon>
    </lineage>
</organism>
<dbReference type="InterPro" id="IPR002589">
    <property type="entry name" value="Macro_dom"/>
</dbReference>
<accession>A0A0M5ILN8</accession>
<evidence type="ECO:0000313" key="2">
    <source>
        <dbReference type="EMBL" id="ALC17956.1"/>
    </source>
</evidence>
<dbReference type="NCBIfam" id="NF001664">
    <property type="entry name" value="PRK00431.1-6"/>
    <property type="match status" value="1"/>
</dbReference>
<dbReference type="PATRIC" id="fig|1603606.3.peg.3481"/>
<sequence length="174" mass="18519">MKEGGIAIVQGDITRMKVDAIVNAANTSLLGGGGVDGAIHRAAGPQLLAECRTVGPCPTGESRITGGYRLPAPYVIHTVGPVWQGGAHGEDQLLASCYRSALRLATEHGLSTLAFPSISTGAYRFPLDRACRIALGETLRFLREEDSLAEVTFVCFTAADREVYRRILAEMSVS</sequence>
<gene>
    <name evidence="2" type="primary">ymdB</name>
    <name evidence="2" type="ORF">DSOUD_3236</name>
</gene>
<dbReference type="EMBL" id="CP010802">
    <property type="protein sequence ID" value="ALC17956.1"/>
    <property type="molecule type" value="Genomic_DNA"/>
</dbReference>
<dbReference type="RefSeq" id="WP_053551924.1">
    <property type="nucleotide sequence ID" value="NZ_CP010802.1"/>
</dbReference>